<dbReference type="Proteomes" id="UP000302218">
    <property type="component" value="Plasmid pNVE500"/>
</dbReference>
<dbReference type="KEGG" id="nvr:FEJ81_20915"/>
<dbReference type="EMBL" id="CP040331">
    <property type="protein sequence ID" value="QCS44739.1"/>
    <property type="molecule type" value="Genomic_DNA"/>
</dbReference>
<protein>
    <submittedName>
        <fullName evidence="1">Uncharacterized protein</fullName>
    </submittedName>
</protein>
<dbReference type="GeneID" id="40267791"/>
<dbReference type="RefSeq" id="WP_138247137.1">
    <property type="nucleotide sequence ID" value="NZ_CP040331.1"/>
</dbReference>
<accession>A0A4P8WMD1</accession>
<geneLocation type="plasmid" evidence="2">
    <name>pnve500</name>
</geneLocation>
<evidence type="ECO:0000313" key="1">
    <source>
        <dbReference type="EMBL" id="QCS44739.1"/>
    </source>
</evidence>
<name>A0A4P8WMD1_9EURY</name>
<reference evidence="2" key="1">
    <citation type="submission" date="2019-05" db="EMBL/GenBank/DDBJ databases">
        <title>Genome sequence and methylation pattern of the halophilic Archaeon Natrinema versiforme BOL5-4.</title>
        <authorList>
            <person name="DasSarma P."/>
            <person name="Anton B.P."/>
            <person name="DasSarma S.L."/>
            <person name="Martinez F.L."/>
            <person name="Guzman D."/>
            <person name="Roberts R.J."/>
            <person name="DasSarma S."/>
        </authorList>
    </citation>
    <scope>NUCLEOTIDE SEQUENCE [LARGE SCALE GENOMIC DNA]</scope>
    <source>
        <strain evidence="2">BOL5-4</strain>
        <plasmid evidence="2">pnve500</plasmid>
    </source>
</reference>
<proteinExistence type="predicted"/>
<gene>
    <name evidence="1" type="ORF">FEJ81_20915</name>
</gene>
<dbReference type="OrthoDB" id="350368at2157"/>
<organism evidence="1 2">
    <name type="scientific">Natrinema versiforme</name>
    <dbReference type="NCBI Taxonomy" id="88724"/>
    <lineage>
        <taxon>Archaea</taxon>
        <taxon>Methanobacteriati</taxon>
        <taxon>Methanobacteriota</taxon>
        <taxon>Stenosarchaea group</taxon>
        <taxon>Halobacteria</taxon>
        <taxon>Halobacteriales</taxon>
        <taxon>Natrialbaceae</taxon>
        <taxon>Natrinema</taxon>
    </lineage>
</organism>
<sequence length="262" mass="30724">MDIDGEAQAYERDLLQEQEEYTSEHSNNELVNHLLAGISRLDTAVSTVNRRYSSYIDSRHEFQDIFVIKGVNALESLYISVKHRRYDSAYRDVRYLMETYLLVKHLNEHKIEASQIHSRQMVEVRDEVEDMSLLSRHRVVSVDRFYEMIREEKQNYKEFDDGLQTFNFLSNRSAHPHRIVGARLDGEHVEDEERQVLEWGLDLLTGLCIEYAKLYADTPAFTVVRDLLRPLFDALEEVHEPQNFLELSLSDPIFSSHGKEGE</sequence>
<evidence type="ECO:0000313" key="2">
    <source>
        <dbReference type="Proteomes" id="UP000302218"/>
    </source>
</evidence>
<keyword evidence="1" id="KW-0614">Plasmid</keyword>
<dbReference type="AlphaFoldDB" id="A0A4P8WMD1"/>